<evidence type="ECO:0000313" key="1">
    <source>
        <dbReference type="EMBL" id="MDR6726175.1"/>
    </source>
</evidence>
<sequence length="288" mass="33592">MMNKDKVIQQLEQVGLKEYSNAIANWIFPTAQLFLNRISDYDITLGRSKVGGTPDLPEDLEWPRWKEYDMTFISQINLADCPQQLSLPRQGLLSFFYAVKPMYVDMDFYNDPSTCRVFYFSPERLNKLKRRNAPSSLTESEKMKPNEVIFEANLSVPASESAYLESLGLGWNGNIADFEKYWRLFLPSWNTKGCINRLIGHPDPIQGDMQVRCELIYGPSKWIEDNNPESRVKVIQSALKWRLLLQIDSEEEKTGMMWGDVGRIYYWIHEDDLANLRFERVICIMQCT</sequence>
<evidence type="ECO:0000313" key="2">
    <source>
        <dbReference type="Proteomes" id="UP001254832"/>
    </source>
</evidence>
<organism evidence="1 2">
    <name type="scientific">Paenibacillus amylolyticus</name>
    <dbReference type="NCBI Taxonomy" id="1451"/>
    <lineage>
        <taxon>Bacteria</taxon>
        <taxon>Bacillati</taxon>
        <taxon>Bacillota</taxon>
        <taxon>Bacilli</taxon>
        <taxon>Bacillales</taxon>
        <taxon>Paenibacillaceae</taxon>
        <taxon>Paenibacillus</taxon>
    </lineage>
</organism>
<dbReference type="PANTHER" id="PTHR36436">
    <property type="entry name" value="SLL5081 PROTEIN"/>
    <property type="match status" value="1"/>
</dbReference>
<proteinExistence type="predicted"/>
<accession>A0AAP5H6N1</accession>
<gene>
    <name evidence="1" type="ORF">J2W91_004681</name>
</gene>
<dbReference type="EMBL" id="JAVDTR010000015">
    <property type="protein sequence ID" value="MDR6726175.1"/>
    <property type="molecule type" value="Genomic_DNA"/>
</dbReference>
<dbReference type="PANTHER" id="PTHR36436:SF6">
    <property type="entry name" value="SLL5081 PROTEIN"/>
    <property type="match status" value="1"/>
</dbReference>
<comment type="caution">
    <text evidence="1">The sequence shown here is derived from an EMBL/GenBank/DDBJ whole genome shotgun (WGS) entry which is preliminary data.</text>
</comment>
<dbReference type="SUPFAM" id="SSF103032">
    <property type="entry name" value="Hypothetical protein YwqG"/>
    <property type="match status" value="1"/>
</dbReference>
<dbReference type="AlphaFoldDB" id="A0AAP5H6N1"/>
<dbReference type="InterPro" id="IPR035948">
    <property type="entry name" value="YwqG-like_sf"/>
</dbReference>
<dbReference type="InterPro" id="IPR015315">
    <property type="entry name" value="DUF1963"/>
</dbReference>
<dbReference type="Pfam" id="PF09234">
    <property type="entry name" value="DUF1963"/>
    <property type="match status" value="1"/>
</dbReference>
<dbReference type="Proteomes" id="UP001254832">
    <property type="component" value="Unassembled WGS sequence"/>
</dbReference>
<reference evidence="1" key="1">
    <citation type="submission" date="2023-07" db="EMBL/GenBank/DDBJ databases">
        <title>Sorghum-associated microbial communities from plants grown in Nebraska, USA.</title>
        <authorList>
            <person name="Schachtman D."/>
        </authorList>
    </citation>
    <scope>NUCLEOTIDE SEQUENCE</scope>
    <source>
        <strain evidence="1">BE80</strain>
    </source>
</reference>
<protein>
    <submittedName>
        <fullName evidence="1">Uncharacterized protein YwqG</fullName>
    </submittedName>
</protein>
<dbReference type="Gene3D" id="2.30.320.10">
    <property type="entry name" value="YwqG-like"/>
    <property type="match status" value="1"/>
</dbReference>
<name>A0AAP5H6N1_PAEAM</name>